<accession>A0A7M7J2Q9</accession>
<evidence type="ECO:0000256" key="5">
    <source>
        <dbReference type="ARBA" id="ARBA00023136"/>
    </source>
</evidence>
<dbReference type="RefSeq" id="XP_022645395.1">
    <property type="nucleotide sequence ID" value="XM_022789660.1"/>
</dbReference>
<evidence type="ECO:0000256" key="2">
    <source>
        <dbReference type="ARBA" id="ARBA00008821"/>
    </source>
</evidence>
<dbReference type="GeneID" id="111243703"/>
<keyword evidence="3 6" id="KW-0812">Transmembrane</keyword>
<dbReference type="GO" id="GO:0022857">
    <property type="term" value="F:transmembrane transporter activity"/>
    <property type="evidence" value="ECO:0007669"/>
    <property type="project" value="InterPro"/>
</dbReference>
<dbReference type="GO" id="GO:0016020">
    <property type="term" value="C:membrane"/>
    <property type="evidence" value="ECO:0007669"/>
    <property type="project" value="UniProtKB-SubCell"/>
</dbReference>
<feature type="transmembrane region" description="Helical" evidence="6">
    <location>
        <begin position="452"/>
        <end position="474"/>
    </location>
</feature>
<feature type="transmembrane region" description="Helical" evidence="6">
    <location>
        <begin position="114"/>
        <end position="136"/>
    </location>
</feature>
<dbReference type="InterPro" id="IPR006043">
    <property type="entry name" value="NCS2"/>
</dbReference>
<comment type="similarity">
    <text evidence="2">Belongs to the nucleobase:cation symporter-2 (NCS2) (TC 2.A.40) family.</text>
</comment>
<reference evidence="7" key="1">
    <citation type="submission" date="2021-01" db="UniProtKB">
        <authorList>
            <consortium name="EnsemblMetazoa"/>
        </authorList>
    </citation>
    <scope>IDENTIFICATION</scope>
</reference>
<dbReference type="OrthoDB" id="1641903at2759"/>
<dbReference type="Proteomes" id="UP000594260">
    <property type="component" value="Unplaced"/>
</dbReference>
<protein>
    <recommendedName>
        <fullName evidence="9">Solute carrier family 23 member 2</fullName>
    </recommendedName>
</protein>
<feature type="transmembrane region" description="Helical" evidence="6">
    <location>
        <begin position="541"/>
        <end position="564"/>
    </location>
</feature>
<dbReference type="InParanoid" id="A0A7M7J2Q9"/>
<dbReference type="EnsemblMetazoa" id="XM_022789659">
    <property type="protein sequence ID" value="XP_022645394"/>
    <property type="gene ID" value="LOC111243703"/>
</dbReference>
<dbReference type="Pfam" id="PF00860">
    <property type="entry name" value="Xan_ur_permease"/>
    <property type="match status" value="2"/>
</dbReference>
<evidence type="ECO:0000313" key="8">
    <source>
        <dbReference type="Proteomes" id="UP000594260"/>
    </source>
</evidence>
<keyword evidence="5 6" id="KW-0472">Membrane</keyword>
<dbReference type="EnsemblMetazoa" id="XM_022789660">
    <property type="protein sequence ID" value="XP_022645395"/>
    <property type="gene ID" value="LOC111243703"/>
</dbReference>
<evidence type="ECO:0000256" key="4">
    <source>
        <dbReference type="ARBA" id="ARBA00022989"/>
    </source>
</evidence>
<dbReference type="RefSeq" id="XP_022645394.1">
    <property type="nucleotide sequence ID" value="XM_022789659.1"/>
</dbReference>
<evidence type="ECO:0000256" key="3">
    <source>
        <dbReference type="ARBA" id="ARBA00022692"/>
    </source>
</evidence>
<keyword evidence="4 6" id="KW-1133">Transmembrane helix</keyword>
<evidence type="ECO:0000256" key="6">
    <source>
        <dbReference type="SAM" id="Phobius"/>
    </source>
</evidence>
<dbReference type="KEGG" id="vde:111243703"/>
<proteinExistence type="inferred from homology"/>
<comment type="subcellular location">
    <subcellularLocation>
        <location evidence="1">Membrane</location>
        <topology evidence="1">Multi-pass membrane protein</topology>
    </subcellularLocation>
</comment>
<feature type="transmembrane region" description="Helical" evidence="6">
    <location>
        <begin position="480"/>
        <end position="499"/>
    </location>
</feature>
<keyword evidence="8" id="KW-1185">Reference proteome</keyword>
<dbReference type="AlphaFoldDB" id="A0A7M7J2Q9"/>
<evidence type="ECO:0000256" key="1">
    <source>
        <dbReference type="ARBA" id="ARBA00004141"/>
    </source>
</evidence>
<feature type="transmembrane region" description="Helical" evidence="6">
    <location>
        <begin position="76"/>
        <end position="102"/>
    </location>
</feature>
<sequence>MDNPTLNLQESPSSPDVNVSLSAYQQNLTGSAQVINEAELTEVHLDALSKCNLQPMKSDGSNHKADIVYTVDDVPPWYLCIALGFQHYLTMMGGTLSYPFIVAPKLCIPENHPARGSLISTIFFVSGIGTLLQATFGVRLPIVQGSTFSFLVPIIAILSLPKWECPSPEELVNRTHEEVDDLWMPRMREIQGAIIGASLIEVVVGALGLAGLLMRVISPLTVTPTIALIGLSLFPEAAKHAETNWPISFATFGLVVLLSQYLRDVSIPIPFIRTTTGAFKRYEVFKIFPFQLPFGSAELEPHDDLPRRARGLCLVVLTITTMWFICFLLTVSNATDLRNPLRTDLKNGLLDDSPWVRVPYPFQWGAPTFSLGGVVGVFAGVIISVIESVGDYYACARLAAVRVPPVDAVNRGIAIEGLGSIISAIFGSGCGLTSYSENIGAIGITRVASRRVIQMGAALMVVFGCLGKVGGLFVSIPEPIVGGVFIVMFSVVSSVGLSNLQFVDLNSSRNLFILGASLFLGLCIPSWVADHPKSIDLGNEVLTQLVRVLLSTSMFVGGFVGIVLDNTIPGTSAERGLSAWATYGEDGDDESTRNDKKCSISTYDPPFVSRLPAWTKQLPFMPGYNRKSQTAIVAATESAVPQHVHKVNEYNGYNHDTKL</sequence>
<feature type="transmembrane region" description="Helical" evidence="6">
    <location>
        <begin position="364"/>
        <end position="386"/>
    </location>
</feature>
<dbReference type="OMA" id="MVVSMTE"/>
<feature type="transmembrane region" description="Helical" evidence="6">
    <location>
        <begin position="312"/>
        <end position="331"/>
    </location>
</feature>
<feature type="transmembrane region" description="Helical" evidence="6">
    <location>
        <begin position="193"/>
        <end position="214"/>
    </location>
</feature>
<dbReference type="PANTHER" id="PTHR11119">
    <property type="entry name" value="XANTHINE-URACIL / VITAMIN C PERMEASE FAMILY MEMBER"/>
    <property type="match status" value="1"/>
</dbReference>
<organism evidence="7 8">
    <name type="scientific">Varroa destructor</name>
    <name type="common">Honeybee mite</name>
    <dbReference type="NCBI Taxonomy" id="109461"/>
    <lineage>
        <taxon>Eukaryota</taxon>
        <taxon>Metazoa</taxon>
        <taxon>Ecdysozoa</taxon>
        <taxon>Arthropoda</taxon>
        <taxon>Chelicerata</taxon>
        <taxon>Arachnida</taxon>
        <taxon>Acari</taxon>
        <taxon>Parasitiformes</taxon>
        <taxon>Mesostigmata</taxon>
        <taxon>Gamasina</taxon>
        <taxon>Dermanyssoidea</taxon>
        <taxon>Varroidae</taxon>
        <taxon>Varroa</taxon>
    </lineage>
</organism>
<evidence type="ECO:0000313" key="7">
    <source>
        <dbReference type="EnsemblMetazoa" id="XP_022645394"/>
    </source>
</evidence>
<name>A0A7M7J2Q9_VARDE</name>
<feature type="transmembrane region" description="Helical" evidence="6">
    <location>
        <begin position="511"/>
        <end position="529"/>
    </location>
</feature>
<evidence type="ECO:0008006" key="9">
    <source>
        <dbReference type="Google" id="ProtNLM"/>
    </source>
</evidence>